<dbReference type="SMART" id="SM00268">
    <property type="entry name" value="ACTIN"/>
    <property type="match status" value="1"/>
</dbReference>
<feature type="compositionally biased region" description="Polar residues" evidence="2">
    <location>
        <begin position="18"/>
        <end position="36"/>
    </location>
</feature>
<protein>
    <recommendedName>
        <fullName evidence="5">Actin-like ATPase domain-containing protein</fullName>
    </recommendedName>
</protein>
<dbReference type="Gene3D" id="3.30.420.40">
    <property type="match status" value="2"/>
</dbReference>
<dbReference type="PANTHER" id="PTHR11937">
    <property type="entry name" value="ACTIN"/>
    <property type="match status" value="1"/>
</dbReference>
<gene>
    <name evidence="3" type="ORF">FKW77_001814</name>
</gene>
<evidence type="ECO:0000256" key="2">
    <source>
        <dbReference type="SAM" id="MobiDB-lite"/>
    </source>
</evidence>
<accession>A0A517L8P5</accession>
<dbReference type="InterPro" id="IPR004000">
    <property type="entry name" value="Actin"/>
</dbReference>
<comment type="similarity">
    <text evidence="1">Belongs to the actin family.</text>
</comment>
<reference evidence="3 4" key="1">
    <citation type="submission" date="2019-07" db="EMBL/GenBank/DDBJ databases">
        <title>Finished genome of Venturia effusa.</title>
        <authorList>
            <person name="Young C.A."/>
            <person name="Cox M.P."/>
            <person name="Ganley A.R.D."/>
            <person name="David W.J."/>
        </authorList>
    </citation>
    <scope>NUCLEOTIDE SEQUENCE [LARGE SCALE GENOMIC DNA]</scope>
    <source>
        <strain evidence="4">albino</strain>
    </source>
</reference>
<sequence>MAQTPSADRKVSVARTRPSASTNQPSDSFKTPVSRSVSGLYGSPGSSFRIEDENQIIFEFGSRCMRAGFAGEPGPRCTTQFGPDLWRRVGDYRQWDLGYEKQSRKQVTWGEEYELWRPDVQGLQSMGPLDLGLVEDRIGKCVRDCENNYLLLDNRMKKVALVVPSNLARPLVSVVLGRLFEGLQAPTISLLPSAVMATTAAGLRSALVVDIGWHETTATAIYEYREVLQQSTVRAGKKLSKEFSTLLEGENQRQNEDADQLAFEEVEEIMTRVGWCQDAQNPTEVSAHITSIPLPSSPNPLEIPFMSLARPAEEALFASWTPPEKLDDDDQPLHHLIYNSLLALPIDIRQVCMSRILLTGGISNLPGLKRRISSEVSHLVESRGFDPVRNYGSATARPKQKVDGPTPLTPITKPENPVAGLELQEVDQIAHTLAQQTLKDLGPPPLGGQVRIINTLGPWAGASLVVNQKVKGVVEIERERFLQHGLVGGASAVRKEQSVVPEPRSRQSLGPNVKAGADRSSWTLGVWA</sequence>
<dbReference type="AlphaFoldDB" id="A0A517L8P5"/>
<evidence type="ECO:0000313" key="4">
    <source>
        <dbReference type="Proteomes" id="UP000316270"/>
    </source>
</evidence>
<name>A0A517L8P5_9PEZI</name>
<proteinExistence type="inferred from homology"/>
<feature type="region of interest" description="Disordered" evidence="2">
    <location>
        <begin position="1"/>
        <end position="36"/>
    </location>
</feature>
<evidence type="ECO:0008006" key="5">
    <source>
        <dbReference type="Google" id="ProtNLM"/>
    </source>
</evidence>
<dbReference type="Pfam" id="PF00022">
    <property type="entry name" value="Actin"/>
    <property type="match status" value="2"/>
</dbReference>
<feature type="region of interest" description="Disordered" evidence="2">
    <location>
        <begin position="497"/>
        <end position="517"/>
    </location>
</feature>
<dbReference type="EMBL" id="CP042191">
    <property type="protein sequence ID" value="QDS72004.1"/>
    <property type="molecule type" value="Genomic_DNA"/>
</dbReference>
<dbReference type="OrthoDB" id="337660at2759"/>
<dbReference type="STRING" id="50376.A0A517L8P5"/>
<evidence type="ECO:0000313" key="3">
    <source>
        <dbReference type="EMBL" id="QDS72004.1"/>
    </source>
</evidence>
<dbReference type="InterPro" id="IPR043129">
    <property type="entry name" value="ATPase_NBD"/>
</dbReference>
<dbReference type="SUPFAM" id="SSF53067">
    <property type="entry name" value="Actin-like ATPase domain"/>
    <property type="match status" value="2"/>
</dbReference>
<evidence type="ECO:0000256" key="1">
    <source>
        <dbReference type="RuleBase" id="RU000487"/>
    </source>
</evidence>
<keyword evidence="4" id="KW-1185">Reference proteome</keyword>
<feature type="region of interest" description="Disordered" evidence="2">
    <location>
        <begin position="390"/>
        <end position="413"/>
    </location>
</feature>
<dbReference type="Proteomes" id="UP000316270">
    <property type="component" value="Chromosome 7"/>
</dbReference>
<dbReference type="Gene3D" id="3.90.640.10">
    <property type="entry name" value="Actin, Chain A, domain 4"/>
    <property type="match status" value="1"/>
</dbReference>
<organism evidence="3 4">
    <name type="scientific">Venturia effusa</name>
    <dbReference type="NCBI Taxonomy" id="50376"/>
    <lineage>
        <taxon>Eukaryota</taxon>
        <taxon>Fungi</taxon>
        <taxon>Dikarya</taxon>
        <taxon>Ascomycota</taxon>
        <taxon>Pezizomycotina</taxon>
        <taxon>Dothideomycetes</taxon>
        <taxon>Pleosporomycetidae</taxon>
        <taxon>Venturiales</taxon>
        <taxon>Venturiaceae</taxon>
        <taxon>Venturia</taxon>
    </lineage>
</organism>